<keyword evidence="2" id="KW-0732">Signal</keyword>
<name>A0A941E521_9BURK</name>
<dbReference type="InterPro" id="IPR052932">
    <property type="entry name" value="OprB_Porin"/>
</dbReference>
<comment type="similarity">
    <text evidence="1 2">Belongs to the OprB family.</text>
</comment>
<dbReference type="GO" id="GO:0008643">
    <property type="term" value="P:carbohydrate transport"/>
    <property type="evidence" value="ECO:0007669"/>
    <property type="project" value="InterPro"/>
</dbReference>
<evidence type="ECO:0000256" key="1">
    <source>
        <dbReference type="ARBA" id="ARBA00008769"/>
    </source>
</evidence>
<feature type="signal peptide" evidence="2">
    <location>
        <begin position="1"/>
        <end position="39"/>
    </location>
</feature>
<dbReference type="Pfam" id="PF04966">
    <property type="entry name" value="OprB"/>
    <property type="match status" value="1"/>
</dbReference>
<dbReference type="InterPro" id="IPR038673">
    <property type="entry name" value="OprB_sf"/>
</dbReference>
<accession>A0A941E521</accession>
<evidence type="ECO:0000313" key="4">
    <source>
        <dbReference type="Proteomes" id="UP000678545"/>
    </source>
</evidence>
<dbReference type="InterPro" id="IPR007049">
    <property type="entry name" value="Carb-sel_porin_OprB"/>
</dbReference>
<dbReference type="GO" id="GO:0015288">
    <property type="term" value="F:porin activity"/>
    <property type="evidence" value="ECO:0007669"/>
    <property type="project" value="InterPro"/>
</dbReference>
<evidence type="ECO:0000256" key="2">
    <source>
        <dbReference type="RuleBase" id="RU363072"/>
    </source>
</evidence>
<feature type="chain" id="PRO_5038158582" evidence="2">
    <location>
        <begin position="40"/>
        <end position="424"/>
    </location>
</feature>
<dbReference type="GO" id="GO:0016020">
    <property type="term" value="C:membrane"/>
    <property type="evidence" value="ECO:0007669"/>
    <property type="project" value="InterPro"/>
</dbReference>
<protein>
    <submittedName>
        <fullName evidence="3">Carbohydrate porin</fullName>
    </submittedName>
</protein>
<dbReference type="PANTHER" id="PTHR37944:SF1">
    <property type="entry name" value="PORIN B"/>
    <property type="match status" value="1"/>
</dbReference>
<dbReference type="PANTHER" id="PTHR37944">
    <property type="entry name" value="PORIN B"/>
    <property type="match status" value="1"/>
</dbReference>
<dbReference type="Proteomes" id="UP000678545">
    <property type="component" value="Unassembled WGS sequence"/>
</dbReference>
<gene>
    <name evidence="3" type="ORF">KDM90_14385</name>
</gene>
<reference evidence="3" key="1">
    <citation type="submission" date="2021-04" db="EMBL/GenBank/DDBJ databases">
        <title>novel species isolated from subtropical streams in China.</title>
        <authorList>
            <person name="Lu H."/>
        </authorList>
    </citation>
    <scope>NUCLEOTIDE SEQUENCE</scope>
    <source>
        <strain evidence="3">FT137W</strain>
    </source>
</reference>
<keyword evidence="4" id="KW-1185">Reference proteome</keyword>
<organism evidence="3 4">
    <name type="scientific">Undibacterium fentianense</name>
    <dbReference type="NCBI Taxonomy" id="2828728"/>
    <lineage>
        <taxon>Bacteria</taxon>
        <taxon>Pseudomonadati</taxon>
        <taxon>Pseudomonadota</taxon>
        <taxon>Betaproteobacteria</taxon>
        <taxon>Burkholderiales</taxon>
        <taxon>Oxalobacteraceae</taxon>
        <taxon>Undibacterium</taxon>
    </lineage>
</organism>
<dbReference type="EMBL" id="JAGSPJ010000006">
    <property type="protein sequence ID" value="MBR7801192.1"/>
    <property type="molecule type" value="Genomic_DNA"/>
</dbReference>
<comment type="caution">
    <text evidence="3">The sequence shown here is derived from an EMBL/GenBank/DDBJ whole genome shotgun (WGS) entry which is preliminary data.</text>
</comment>
<dbReference type="Gene3D" id="2.40.160.180">
    <property type="entry name" value="Carbohydrate-selective porin OprB"/>
    <property type="match status" value="1"/>
</dbReference>
<evidence type="ECO:0000313" key="3">
    <source>
        <dbReference type="EMBL" id="MBR7801192.1"/>
    </source>
</evidence>
<dbReference type="RefSeq" id="WP_212676315.1">
    <property type="nucleotide sequence ID" value="NZ_JAGSPJ010000006.1"/>
</dbReference>
<dbReference type="AlphaFoldDB" id="A0A941E521"/>
<proteinExistence type="inferred from homology"/>
<sequence length="424" mass="46502">MIDYQLATSRRYTCFQAQRRLSAARWFAALVLLPNLATAQSSIPAAETPAQSTELDAKPSLSLHGNHRSDLISNLRGGLKQGSSWLGYTDLKLEIDLERTIALSNTRFYSQFHSELGGKPNAQLVGSYMGINNIEVNTNTAQLSQFWLEKVSADGALSLLGGLYALDSEFYVTESSGIFLQPPLGIGTSIGQTGKNGPPIFPRTSLGLRLKYQLPSQSYAQIALMDGVPGDPDNHHGTHVKLAKGDGTIGIVEIGTLSSGQGATSPHISKLALGYWKYTSPYPDLLNFTQTHLNHGWYVLGEFSLLGTSDASDKKLTGFLRFGTANANLYQVDWSFSAGFNYTGFLAERPNDVLALAMTNSHTSRRYQIAQQAENHESILEMTYKYQYNQHLAIQPVVQFVMNPNMSKSVSNASVVGIRFDLNF</sequence>